<dbReference type="SUPFAM" id="SSF52402">
    <property type="entry name" value="Adenine nucleotide alpha hydrolases-like"/>
    <property type="match status" value="1"/>
</dbReference>
<dbReference type="RefSeq" id="WP_065317597.1">
    <property type="nucleotide sequence ID" value="NZ_CP017477.1"/>
</dbReference>
<dbReference type="AlphaFoldDB" id="A0A1B8U3M1"/>
<protein>
    <recommendedName>
        <fullName evidence="1">UspA domain-containing protein</fullName>
    </recommendedName>
</protein>
<dbReference type="OrthoDB" id="9788959at2"/>
<dbReference type="InterPro" id="IPR014729">
    <property type="entry name" value="Rossmann-like_a/b/a_fold"/>
</dbReference>
<reference evidence="3" key="1">
    <citation type="submission" date="2016-02" db="EMBL/GenBank/DDBJ databases">
        <authorList>
            <person name="Shin S.-K."/>
            <person name="Yi H."/>
            <person name="Kim E."/>
        </authorList>
    </citation>
    <scope>NUCLEOTIDE SEQUENCE [LARGE SCALE GENOMIC DNA]</scope>
    <source>
        <strain evidence="3">LPB0003</strain>
    </source>
</reference>
<organism evidence="2 3">
    <name type="scientific">Polaribacter vadi</name>
    <dbReference type="NCBI Taxonomy" id="1774273"/>
    <lineage>
        <taxon>Bacteria</taxon>
        <taxon>Pseudomonadati</taxon>
        <taxon>Bacteroidota</taxon>
        <taxon>Flavobacteriia</taxon>
        <taxon>Flavobacteriales</taxon>
        <taxon>Flavobacteriaceae</taxon>
    </lineage>
</organism>
<feature type="domain" description="UspA" evidence="1">
    <location>
        <begin position="1"/>
        <end position="118"/>
    </location>
</feature>
<dbReference type="KEGG" id="pob:LPB03_09240"/>
<dbReference type="InterPro" id="IPR006016">
    <property type="entry name" value="UspA"/>
</dbReference>
<evidence type="ECO:0000259" key="1">
    <source>
        <dbReference type="Pfam" id="PF00582"/>
    </source>
</evidence>
<comment type="caution">
    <text evidence="2">The sequence shown here is derived from an EMBL/GenBank/DDBJ whole genome shotgun (WGS) entry which is preliminary data.</text>
</comment>
<dbReference type="STRING" id="1774273.LPB03_09240"/>
<accession>A0A1B8U3M1</accession>
<dbReference type="Gene3D" id="3.40.50.620">
    <property type="entry name" value="HUPs"/>
    <property type="match status" value="1"/>
</dbReference>
<gene>
    <name evidence="2" type="ORF">LPB3_00295</name>
</gene>
<dbReference type="EMBL" id="LSFM01000001">
    <property type="protein sequence ID" value="OBY66474.1"/>
    <property type="molecule type" value="Genomic_DNA"/>
</dbReference>
<evidence type="ECO:0000313" key="3">
    <source>
        <dbReference type="Proteomes" id="UP000092584"/>
    </source>
</evidence>
<proteinExistence type="predicted"/>
<dbReference type="Proteomes" id="UP000092584">
    <property type="component" value="Unassembled WGS sequence"/>
</dbReference>
<dbReference type="Pfam" id="PF00582">
    <property type="entry name" value="Usp"/>
    <property type="match status" value="1"/>
</dbReference>
<name>A0A1B8U3M1_9FLAO</name>
<evidence type="ECO:0000313" key="2">
    <source>
        <dbReference type="EMBL" id="OBY66474.1"/>
    </source>
</evidence>
<keyword evidence="3" id="KW-1185">Reference proteome</keyword>
<sequence>MKKILIPIEFKNNSDKVIEYAVHLHKNEACAFYLLNTYSLNISGLQALNFLKASKDWFEKPKQKSEKGLVILVDKYSAIYKEHKHQFYALSECESLIRGIQKTIENLKIDLIIMATKAKKEKCFDKYATNTERIIENIRKCPLIIMPENQTIE</sequence>